<evidence type="ECO:0000313" key="2">
    <source>
        <dbReference type="Proteomes" id="UP000823749"/>
    </source>
</evidence>
<gene>
    <name evidence="1" type="ORF">RHGRI_016391</name>
</gene>
<evidence type="ECO:0000313" key="1">
    <source>
        <dbReference type="EMBL" id="KAG5543624.1"/>
    </source>
</evidence>
<sequence length="89" mass="9719">MGIIDGLIQHRDLPRRELYAAENFCLVNAFICSTQHYSRNFFAAARLSSMFRPTLQSTAHAPPTKAIEALDQADSPNAIGLVVTLPSGC</sequence>
<organism evidence="1 2">
    <name type="scientific">Rhododendron griersonianum</name>
    <dbReference type="NCBI Taxonomy" id="479676"/>
    <lineage>
        <taxon>Eukaryota</taxon>
        <taxon>Viridiplantae</taxon>
        <taxon>Streptophyta</taxon>
        <taxon>Embryophyta</taxon>
        <taxon>Tracheophyta</taxon>
        <taxon>Spermatophyta</taxon>
        <taxon>Magnoliopsida</taxon>
        <taxon>eudicotyledons</taxon>
        <taxon>Gunneridae</taxon>
        <taxon>Pentapetalae</taxon>
        <taxon>asterids</taxon>
        <taxon>Ericales</taxon>
        <taxon>Ericaceae</taxon>
        <taxon>Ericoideae</taxon>
        <taxon>Rhodoreae</taxon>
        <taxon>Rhododendron</taxon>
    </lineage>
</organism>
<proteinExistence type="predicted"/>
<accession>A0AAV6JTY4</accession>
<name>A0AAV6JTY4_9ERIC</name>
<protein>
    <submittedName>
        <fullName evidence="1">Uncharacterized protein</fullName>
    </submittedName>
</protein>
<dbReference type="AlphaFoldDB" id="A0AAV6JTY4"/>
<reference evidence="1 2" key="1">
    <citation type="submission" date="2020-08" db="EMBL/GenBank/DDBJ databases">
        <title>Plant Genome Project.</title>
        <authorList>
            <person name="Zhang R.-G."/>
        </authorList>
    </citation>
    <scope>NUCLEOTIDE SEQUENCE [LARGE SCALE GENOMIC DNA]</scope>
    <source>
        <strain evidence="1">WSP0</strain>
        <tissue evidence="1">Leaf</tissue>
    </source>
</reference>
<keyword evidence="2" id="KW-1185">Reference proteome</keyword>
<comment type="caution">
    <text evidence="1">The sequence shown here is derived from an EMBL/GenBank/DDBJ whole genome shotgun (WGS) entry which is preliminary data.</text>
</comment>
<dbReference type="EMBL" id="JACTNZ010000006">
    <property type="protein sequence ID" value="KAG5543624.1"/>
    <property type="molecule type" value="Genomic_DNA"/>
</dbReference>
<dbReference type="Proteomes" id="UP000823749">
    <property type="component" value="Chromosome 6"/>
</dbReference>